<evidence type="ECO:0000256" key="5">
    <source>
        <dbReference type="ARBA" id="ARBA00022801"/>
    </source>
</evidence>
<feature type="binding site" evidence="10">
    <location>
        <begin position="154"/>
        <end position="157"/>
    </location>
    <ligand>
        <name>substrate</name>
    </ligand>
</feature>
<evidence type="ECO:0000256" key="3">
    <source>
        <dbReference type="ARBA" id="ARBA00022723"/>
    </source>
</evidence>
<comment type="catalytic activity">
    <reaction evidence="10">
        <text>ITP + H2O = IMP + diphosphate + H(+)</text>
        <dbReference type="Rhea" id="RHEA:29399"/>
        <dbReference type="ChEBI" id="CHEBI:15377"/>
        <dbReference type="ChEBI" id="CHEBI:15378"/>
        <dbReference type="ChEBI" id="CHEBI:33019"/>
        <dbReference type="ChEBI" id="CHEBI:58053"/>
        <dbReference type="ChEBI" id="CHEBI:61402"/>
        <dbReference type="EC" id="3.6.1.66"/>
    </reaction>
</comment>
<evidence type="ECO:0000256" key="2">
    <source>
        <dbReference type="ARBA" id="ARBA00011738"/>
    </source>
</evidence>
<gene>
    <name evidence="12" type="ORF">C7381_10381</name>
</gene>
<dbReference type="NCBIfam" id="NF011397">
    <property type="entry name" value="PRK14822.1"/>
    <property type="match status" value="1"/>
</dbReference>
<dbReference type="EC" id="3.6.1.66" evidence="10"/>
<keyword evidence="7 10" id="KW-0546">Nucleotide metabolism</keyword>
<dbReference type="InterPro" id="IPR020922">
    <property type="entry name" value="dITP/XTP_pyrophosphatase"/>
</dbReference>
<keyword evidence="5 10" id="KW-0378">Hydrolase</keyword>
<keyword evidence="4 10" id="KW-0547">Nucleotide-binding</keyword>
<evidence type="ECO:0000256" key="9">
    <source>
        <dbReference type="ARBA" id="ARBA00052017"/>
    </source>
</evidence>
<accession>A0A2U1E4G8</accession>
<protein>
    <recommendedName>
        <fullName evidence="10">dITP/XTP pyrophosphatase</fullName>
        <ecNumber evidence="10">3.6.1.66</ecNumber>
    </recommendedName>
    <alternativeName>
        <fullName evidence="10">Non-canonical purine NTP pyrophosphatase</fullName>
    </alternativeName>
    <alternativeName>
        <fullName evidence="10">Non-standard purine NTP pyrophosphatase</fullName>
    </alternativeName>
    <alternativeName>
        <fullName evidence="10">Nucleoside-triphosphate diphosphatase</fullName>
    </alternativeName>
    <alternativeName>
        <fullName evidence="10">Nucleoside-triphosphate pyrophosphatase</fullName>
        <shortName evidence="10">NTPase</shortName>
    </alternativeName>
</protein>
<evidence type="ECO:0000256" key="7">
    <source>
        <dbReference type="ARBA" id="ARBA00023080"/>
    </source>
</evidence>
<evidence type="ECO:0000256" key="8">
    <source>
        <dbReference type="ARBA" id="ARBA00051875"/>
    </source>
</evidence>
<dbReference type="Pfam" id="PF01725">
    <property type="entry name" value="Ham1p_like"/>
    <property type="match status" value="1"/>
</dbReference>
<dbReference type="InterPro" id="IPR029001">
    <property type="entry name" value="ITPase-like_fam"/>
</dbReference>
<keyword evidence="13" id="KW-1185">Reference proteome</keyword>
<proteinExistence type="inferred from homology"/>
<dbReference type="RefSeq" id="WP_245893713.1">
    <property type="nucleotide sequence ID" value="NZ_QEKV01000003.1"/>
</dbReference>
<name>A0A2U1E4G8_9FIRM</name>
<dbReference type="AlphaFoldDB" id="A0A2U1E4G8"/>
<evidence type="ECO:0000256" key="1">
    <source>
        <dbReference type="ARBA" id="ARBA00008023"/>
    </source>
</evidence>
<feature type="binding site" evidence="10">
    <location>
        <position position="41"/>
    </location>
    <ligand>
        <name>Mg(2+)</name>
        <dbReference type="ChEBI" id="CHEBI:18420"/>
    </ligand>
</feature>
<dbReference type="GO" id="GO:0036222">
    <property type="term" value="F:XTP diphosphatase activity"/>
    <property type="evidence" value="ECO:0007669"/>
    <property type="project" value="UniProtKB-UniRule"/>
</dbReference>
<dbReference type="EMBL" id="QEKV01000003">
    <property type="protein sequence ID" value="PVY94843.1"/>
    <property type="molecule type" value="Genomic_DNA"/>
</dbReference>
<comment type="function">
    <text evidence="10">Pyrophosphatase that catalyzes the hydrolysis of nucleoside triphosphates to their monophosphate derivatives, with a high preference for the non-canonical purine nucleotides XTP (xanthosine triphosphate), dITP (deoxyinosine triphosphate) and ITP. Seems to function as a house-cleaning enzyme that removes non-canonical purine nucleotides from the nucleotide pool, thus preventing their incorporation into DNA/RNA and avoiding chromosomal lesions.</text>
</comment>
<dbReference type="GO" id="GO:0009117">
    <property type="term" value="P:nucleotide metabolic process"/>
    <property type="evidence" value="ECO:0007669"/>
    <property type="project" value="UniProtKB-KW"/>
</dbReference>
<dbReference type="HAMAP" id="MF_01405">
    <property type="entry name" value="Non_canon_purine_NTPase"/>
    <property type="match status" value="1"/>
</dbReference>
<dbReference type="FunFam" id="3.90.950.10:FF:000001">
    <property type="entry name" value="dITP/XTP pyrophosphatase"/>
    <property type="match status" value="1"/>
</dbReference>
<evidence type="ECO:0000256" key="11">
    <source>
        <dbReference type="RuleBase" id="RU003781"/>
    </source>
</evidence>
<feature type="active site" description="Proton acceptor" evidence="10">
    <location>
        <position position="71"/>
    </location>
</feature>
<dbReference type="GO" id="GO:0000166">
    <property type="term" value="F:nucleotide binding"/>
    <property type="evidence" value="ECO:0007669"/>
    <property type="project" value="UniProtKB-KW"/>
</dbReference>
<dbReference type="GO" id="GO:0036220">
    <property type="term" value="F:ITP diphosphatase activity"/>
    <property type="evidence" value="ECO:0007669"/>
    <property type="project" value="UniProtKB-UniRule"/>
</dbReference>
<evidence type="ECO:0000313" key="13">
    <source>
        <dbReference type="Proteomes" id="UP000245793"/>
    </source>
</evidence>
<comment type="catalytic activity">
    <reaction evidence="8 10">
        <text>dITP + H2O = dIMP + diphosphate + H(+)</text>
        <dbReference type="Rhea" id="RHEA:28342"/>
        <dbReference type="ChEBI" id="CHEBI:15377"/>
        <dbReference type="ChEBI" id="CHEBI:15378"/>
        <dbReference type="ChEBI" id="CHEBI:33019"/>
        <dbReference type="ChEBI" id="CHEBI:61194"/>
        <dbReference type="ChEBI" id="CHEBI:61382"/>
        <dbReference type="EC" id="3.6.1.66"/>
    </reaction>
</comment>
<feature type="binding site" evidence="10">
    <location>
        <position position="71"/>
    </location>
    <ligand>
        <name>Mg(2+)</name>
        <dbReference type="ChEBI" id="CHEBI:18420"/>
    </ligand>
</feature>
<dbReference type="GO" id="GO:0005829">
    <property type="term" value="C:cytosol"/>
    <property type="evidence" value="ECO:0007669"/>
    <property type="project" value="TreeGrafter"/>
</dbReference>
<organism evidence="12 13">
    <name type="scientific">Ezakiella coagulans</name>
    <dbReference type="NCBI Taxonomy" id="46507"/>
    <lineage>
        <taxon>Bacteria</taxon>
        <taxon>Bacillati</taxon>
        <taxon>Bacillota</taxon>
        <taxon>Tissierellia</taxon>
        <taxon>Ezakiella</taxon>
    </lineage>
</organism>
<dbReference type="Proteomes" id="UP000245793">
    <property type="component" value="Unassembled WGS sequence"/>
</dbReference>
<evidence type="ECO:0000256" key="6">
    <source>
        <dbReference type="ARBA" id="ARBA00022842"/>
    </source>
</evidence>
<dbReference type="SUPFAM" id="SSF52972">
    <property type="entry name" value="ITPase-like"/>
    <property type="match status" value="1"/>
</dbReference>
<reference evidence="12 13" key="1">
    <citation type="submission" date="2018-04" db="EMBL/GenBank/DDBJ databases">
        <title>Genomic Encyclopedia of Type Strains, Phase IV (KMG-IV): sequencing the most valuable type-strain genomes for metagenomic binning, comparative biology and taxonomic classification.</title>
        <authorList>
            <person name="Goeker M."/>
        </authorList>
    </citation>
    <scope>NUCLEOTIDE SEQUENCE [LARGE SCALE GENOMIC DNA]</scope>
    <source>
        <strain evidence="12 13">DSM 20705</strain>
    </source>
</reference>
<keyword evidence="3 10" id="KW-0479">Metal-binding</keyword>
<dbReference type="GO" id="GO:0017111">
    <property type="term" value="F:ribonucleoside triphosphate phosphatase activity"/>
    <property type="evidence" value="ECO:0007669"/>
    <property type="project" value="InterPro"/>
</dbReference>
<feature type="binding site" evidence="10">
    <location>
        <position position="72"/>
    </location>
    <ligand>
        <name>substrate</name>
    </ligand>
</feature>
<feature type="binding site" evidence="10">
    <location>
        <begin position="182"/>
        <end position="183"/>
    </location>
    <ligand>
        <name>substrate</name>
    </ligand>
</feature>
<comment type="similarity">
    <text evidence="1 10 11">Belongs to the HAM1 NTPase family.</text>
</comment>
<comment type="cofactor">
    <cofactor evidence="10">
        <name>Mg(2+)</name>
        <dbReference type="ChEBI" id="CHEBI:18420"/>
    </cofactor>
    <text evidence="10">Binds 1 Mg(2+) ion per subunit.</text>
</comment>
<dbReference type="GO" id="GO:0035870">
    <property type="term" value="F:dITP diphosphatase activity"/>
    <property type="evidence" value="ECO:0007669"/>
    <property type="project" value="UniProtKB-UniRule"/>
</dbReference>
<dbReference type="GO" id="GO:0009146">
    <property type="term" value="P:purine nucleoside triphosphate catabolic process"/>
    <property type="evidence" value="ECO:0007669"/>
    <property type="project" value="UniProtKB-UniRule"/>
</dbReference>
<comment type="subunit">
    <text evidence="2 10">Homodimer.</text>
</comment>
<keyword evidence="6 10" id="KW-0460">Magnesium</keyword>
<dbReference type="CDD" id="cd00515">
    <property type="entry name" value="HAM1"/>
    <property type="match status" value="1"/>
</dbReference>
<comment type="catalytic activity">
    <reaction evidence="9 10">
        <text>XTP + H2O = XMP + diphosphate + H(+)</text>
        <dbReference type="Rhea" id="RHEA:28610"/>
        <dbReference type="ChEBI" id="CHEBI:15377"/>
        <dbReference type="ChEBI" id="CHEBI:15378"/>
        <dbReference type="ChEBI" id="CHEBI:33019"/>
        <dbReference type="ChEBI" id="CHEBI:57464"/>
        <dbReference type="ChEBI" id="CHEBI:61314"/>
        <dbReference type="EC" id="3.6.1.66"/>
    </reaction>
</comment>
<feature type="binding site" evidence="10">
    <location>
        <position position="177"/>
    </location>
    <ligand>
        <name>substrate</name>
    </ligand>
</feature>
<evidence type="ECO:0000256" key="10">
    <source>
        <dbReference type="HAMAP-Rule" id="MF_01405"/>
    </source>
</evidence>
<dbReference type="NCBIfam" id="TIGR00042">
    <property type="entry name" value="RdgB/HAM1 family non-canonical purine NTP pyrophosphatase"/>
    <property type="match status" value="1"/>
</dbReference>
<dbReference type="PANTHER" id="PTHR11067:SF9">
    <property type="entry name" value="INOSINE TRIPHOSPHATE PYROPHOSPHATASE"/>
    <property type="match status" value="1"/>
</dbReference>
<evidence type="ECO:0000313" key="12">
    <source>
        <dbReference type="EMBL" id="PVY94843.1"/>
    </source>
</evidence>
<dbReference type="InterPro" id="IPR002637">
    <property type="entry name" value="RdgB/HAM1"/>
</dbReference>
<dbReference type="PANTHER" id="PTHR11067">
    <property type="entry name" value="INOSINE TRIPHOSPHATE PYROPHOSPHATASE/HAM1 PROTEIN"/>
    <property type="match status" value="1"/>
</dbReference>
<comment type="caution">
    <text evidence="12">The sequence shown here is derived from an EMBL/GenBank/DDBJ whole genome shotgun (WGS) entry which is preliminary data.</text>
</comment>
<feature type="binding site" evidence="10">
    <location>
        <begin position="7"/>
        <end position="12"/>
    </location>
    <ligand>
        <name>substrate</name>
    </ligand>
</feature>
<dbReference type="GO" id="GO:0046872">
    <property type="term" value="F:metal ion binding"/>
    <property type="evidence" value="ECO:0007669"/>
    <property type="project" value="UniProtKB-KW"/>
</dbReference>
<sequence length="200" mass="23072">MRIVVASGNNHKITEIKHMLSELDFDVKSVYEIEKNYDEPDENGQTFEDNAFIKANAIRKIFNDSYILSDDSGLMVDVLNGEPGVHSARYAGDEHDDAKNNALLLKKLENVKKEDRTAHFVSVLCLITPEGEKHFFRGECEGEIIFERRGENGFGYDPYFLPHGKQKTFAEMSESEKNEISHRRRALDKLKNYFSENYKK</sequence>
<dbReference type="Gene3D" id="3.90.950.10">
    <property type="match status" value="1"/>
</dbReference>
<evidence type="ECO:0000256" key="4">
    <source>
        <dbReference type="ARBA" id="ARBA00022741"/>
    </source>
</evidence>